<dbReference type="PANTHER" id="PTHR11138:SF5">
    <property type="entry name" value="METHIONYL-TRNA FORMYLTRANSFERASE, MITOCHONDRIAL"/>
    <property type="match status" value="1"/>
</dbReference>
<dbReference type="Pfam" id="PF00551">
    <property type="entry name" value="Formyl_trans_N"/>
    <property type="match status" value="1"/>
</dbReference>
<dbReference type="InterPro" id="IPR005793">
    <property type="entry name" value="Formyl_trans_C"/>
</dbReference>
<keyword evidence="4" id="KW-1185">Reference proteome</keyword>
<dbReference type="EMBL" id="JAACJS010000002">
    <property type="protein sequence ID" value="NCI49068.1"/>
    <property type="molecule type" value="Genomic_DNA"/>
</dbReference>
<feature type="domain" description="Formyl transferase C-terminal" evidence="2">
    <location>
        <begin position="196"/>
        <end position="280"/>
    </location>
</feature>
<evidence type="ECO:0000313" key="3">
    <source>
        <dbReference type="EMBL" id="NCI49068.1"/>
    </source>
</evidence>
<comment type="caution">
    <text evidence="3">The sequence shown here is derived from an EMBL/GenBank/DDBJ whole genome shotgun (WGS) entry which is preliminary data.</text>
</comment>
<evidence type="ECO:0000259" key="1">
    <source>
        <dbReference type="Pfam" id="PF00551"/>
    </source>
</evidence>
<dbReference type="CDD" id="cd08702">
    <property type="entry name" value="Arna_FMT_C"/>
    <property type="match status" value="1"/>
</dbReference>
<evidence type="ECO:0000259" key="2">
    <source>
        <dbReference type="Pfam" id="PF02911"/>
    </source>
</evidence>
<accession>A0ABW9ZPQ9</accession>
<dbReference type="RefSeq" id="WP_161817366.1">
    <property type="nucleotide sequence ID" value="NZ_JAACJS010000002.1"/>
</dbReference>
<gene>
    <name evidence="3" type="ORF">GWC95_03985</name>
</gene>
<evidence type="ECO:0000313" key="4">
    <source>
        <dbReference type="Proteomes" id="UP000753802"/>
    </source>
</evidence>
<dbReference type="Gene3D" id="3.40.50.12230">
    <property type="match status" value="1"/>
</dbReference>
<organism evidence="3 4">
    <name type="scientific">Sediminibacterium roseum</name>
    <dbReference type="NCBI Taxonomy" id="1978412"/>
    <lineage>
        <taxon>Bacteria</taxon>
        <taxon>Pseudomonadati</taxon>
        <taxon>Bacteroidota</taxon>
        <taxon>Chitinophagia</taxon>
        <taxon>Chitinophagales</taxon>
        <taxon>Chitinophagaceae</taxon>
        <taxon>Sediminibacterium</taxon>
    </lineage>
</organism>
<dbReference type="SUPFAM" id="SSF50486">
    <property type="entry name" value="FMT C-terminal domain-like"/>
    <property type="match status" value="1"/>
</dbReference>
<dbReference type="InterPro" id="IPR002376">
    <property type="entry name" value="Formyl_transf_N"/>
</dbReference>
<proteinExistence type="predicted"/>
<dbReference type="Proteomes" id="UP000753802">
    <property type="component" value="Unassembled WGS sequence"/>
</dbReference>
<dbReference type="PANTHER" id="PTHR11138">
    <property type="entry name" value="METHIONYL-TRNA FORMYLTRANSFERASE"/>
    <property type="match status" value="1"/>
</dbReference>
<dbReference type="SUPFAM" id="SSF53328">
    <property type="entry name" value="Formyltransferase"/>
    <property type="match status" value="1"/>
</dbReference>
<feature type="domain" description="Formyl transferase N-terminal" evidence="1">
    <location>
        <begin position="30"/>
        <end position="151"/>
    </location>
</feature>
<reference evidence="3 4" key="1">
    <citation type="submission" date="2020-01" db="EMBL/GenBank/DDBJ databases">
        <title>Genome analysis.</title>
        <authorList>
            <person name="Wu S."/>
            <person name="Wang G."/>
        </authorList>
    </citation>
    <scope>NUCLEOTIDE SEQUENCE [LARGE SCALE GENOMIC DNA]</scope>
    <source>
        <strain evidence="3 4">SYL130</strain>
    </source>
</reference>
<dbReference type="InterPro" id="IPR011034">
    <property type="entry name" value="Formyl_transferase-like_C_sf"/>
</dbReference>
<protein>
    <submittedName>
        <fullName evidence="3">Methionyl-tRNA formyltransferase</fullName>
    </submittedName>
</protein>
<dbReference type="InterPro" id="IPR036477">
    <property type="entry name" value="Formyl_transf_N_sf"/>
</dbReference>
<sequence>MKRLTYGLLVSGELGALCLSNISDEQDVHFVLTDKKSEKIVQMCAEKNIPVFAGNPRNGKAAAFLSERKVDVILSINYLFIIERDVIDHSVQYAINIHGSLLPKYRGRTPHVWAIINNEKETGITAHLINDGCDTGDIVYQESLPIHQTSTGFDVLGSFFERYPIIVKKLIGMLEAGKLVTTAQDESKATYFGKRTPEDGAINWIWQKERIYNWVRALAKPYPGAFTYYNDQKIIIHKVAFDAAGFEYTDPDGLIVSGGEQPVIKTSNGCIRLEELEANAGIVFKKGEVLHAGH</sequence>
<name>A0ABW9ZPQ9_9BACT</name>
<dbReference type="Pfam" id="PF02911">
    <property type="entry name" value="Formyl_trans_C"/>
    <property type="match status" value="1"/>
</dbReference>